<dbReference type="AlphaFoldDB" id="A0A9J6QQ28"/>
<evidence type="ECO:0000313" key="1">
    <source>
        <dbReference type="EMBL" id="MCU7377965.1"/>
    </source>
</evidence>
<sequence>MINKEILEIKKQFTPENCTITRMCGCYVDAEKVRKYEVNRSFLSLPEEEAFKYFEIFKQTLTGTLGKKLINMEFPLAQEEPGGTQEFLFRLRNSKLEDESLVDEFFNKIIGHYEYGENYYIILIHAVYDVPGRAEDGLEMFDASENIYEYILCSICPVKLSKAGLSYDADQNSIVGRSRDWVVDPPAKGFLFPAFNDRTGDIHQALYFSKKPEELQPKLIEELLGSEIPLSAENQKVTFNEILSETLGEECDFTMVRCIHDNLQEMIEESKEEPEPLELDKFDMRRLLERSGASEDKLEKVETTFEQTAGERRKLMASNIAETKKFSIETPDVVIKVSPDRADLVETKVIDGRRCIVIGINDHVEVNGVDIDIKEEEEV</sequence>
<proteinExistence type="predicted"/>
<reference evidence="1" key="1">
    <citation type="submission" date="2022-09" db="EMBL/GenBank/DDBJ databases">
        <title>Culturomic study of gut microbiota in children with autism spectrum disorder.</title>
        <authorList>
            <person name="Efimov B.A."/>
            <person name="Chaplin A.V."/>
            <person name="Sokolova S.R."/>
            <person name="Pikina A.P."/>
            <person name="Korzhanova M."/>
            <person name="Belova V."/>
            <person name="Korostin D."/>
        </authorList>
    </citation>
    <scope>NUCLEOTIDE SEQUENCE</scope>
    <source>
        <strain evidence="1">ASD5510</strain>
    </source>
</reference>
<protein>
    <submittedName>
        <fullName evidence="1">DUF4317 domain-containing protein</fullName>
    </submittedName>
</protein>
<gene>
    <name evidence="1" type="ORF">OBO34_06310</name>
</gene>
<comment type="caution">
    <text evidence="1">The sequence shown here is derived from an EMBL/GenBank/DDBJ whole genome shotgun (WGS) entry which is preliminary data.</text>
</comment>
<dbReference type="InterPro" id="IPR025466">
    <property type="entry name" value="DUF4317"/>
</dbReference>
<dbReference type="Proteomes" id="UP001065549">
    <property type="component" value="Unassembled WGS sequence"/>
</dbReference>
<organism evidence="1 2">
    <name type="scientific">Hominibacterium faecale</name>
    <dbReference type="NCBI Taxonomy" id="2839743"/>
    <lineage>
        <taxon>Bacteria</taxon>
        <taxon>Bacillati</taxon>
        <taxon>Bacillota</taxon>
        <taxon>Clostridia</taxon>
        <taxon>Peptostreptococcales</taxon>
        <taxon>Anaerovoracaceae</taxon>
        <taxon>Hominibacterium</taxon>
    </lineage>
</organism>
<evidence type="ECO:0000313" key="2">
    <source>
        <dbReference type="Proteomes" id="UP001065549"/>
    </source>
</evidence>
<dbReference type="Pfam" id="PF14199">
    <property type="entry name" value="DUF4317"/>
    <property type="match status" value="1"/>
</dbReference>
<dbReference type="RefSeq" id="WP_253019694.1">
    <property type="nucleotide sequence ID" value="NZ_JAOSHN010000002.1"/>
</dbReference>
<accession>A0A9J6QQ28</accession>
<name>A0A9J6QQ28_9FIRM</name>
<dbReference type="EMBL" id="JAOSHN010000002">
    <property type="protein sequence ID" value="MCU7377965.1"/>
    <property type="molecule type" value="Genomic_DNA"/>
</dbReference>
<keyword evidence="2" id="KW-1185">Reference proteome</keyword>